<feature type="binding site" evidence="10">
    <location>
        <position position="789"/>
    </location>
    <ligand>
        <name>substrate</name>
    </ligand>
</feature>
<evidence type="ECO:0000256" key="11">
    <source>
        <dbReference type="SAM" id="MobiDB-lite"/>
    </source>
</evidence>
<dbReference type="EC" id="5.4.99.13" evidence="10"/>
<dbReference type="InterPro" id="IPR036724">
    <property type="entry name" value="Cobalamin-bd_sf"/>
</dbReference>
<keyword evidence="7 10" id="KW-0143">Chaperone</keyword>
<feature type="binding site" description="axial binding residue" evidence="10">
    <location>
        <position position="23"/>
    </location>
    <ligand>
        <name>adenosylcob(III)alamin</name>
        <dbReference type="ChEBI" id="CHEBI:18408"/>
    </ligand>
    <ligandPart>
        <name>Co</name>
        <dbReference type="ChEBI" id="CHEBI:27638"/>
    </ligandPart>
</feature>
<dbReference type="KEGG" id="hmo:HM1_0899"/>
<feature type="binding site" evidence="10">
    <location>
        <position position="250"/>
    </location>
    <ligand>
        <name>Mg(2+)</name>
        <dbReference type="ChEBI" id="CHEBI:18420"/>
        <label>2</label>
    </ligand>
</feature>
<feature type="binding site" evidence="10">
    <location>
        <position position="250"/>
    </location>
    <ligand>
        <name>Mg(2+)</name>
        <dbReference type="ChEBI" id="CHEBI:18420"/>
        <label>1</label>
        <note>catalytic</note>
    </ligand>
</feature>
<feature type="binding site" evidence="10">
    <location>
        <position position="236"/>
    </location>
    <ligand>
        <name>Mg(2+)</name>
        <dbReference type="ChEBI" id="CHEBI:18420"/>
        <label>2</label>
    </ligand>
</feature>
<dbReference type="GO" id="GO:0034784">
    <property type="term" value="F:pivalyl-CoA mutase activity"/>
    <property type="evidence" value="ECO:0007669"/>
    <property type="project" value="InterPro"/>
</dbReference>
<name>B0TAL4_HELMI</name>
<dbReference type="InterPro" id="IPR006158">
    <property type="entry name" value="Cobalamin-bd"/>
</dbReference>
<dbReference type="Pfam" id="PF01642">
    <property type="entry name" value="MM_CoA_mutase"/>
    <property type="match status" value="2"/>
</dbReference>
<dbReference type="HOGENOM" id="CLU_009523_2_0_9"/>
<comment type="catalytic activity">
    <reaction evidence="10">
        <text>GTP + H2O = GDP + phosphate + H(+)</text>
        <dbReference type="Rhea" id="RHEA:19669"/>
        <dbReference type="ChEBI" id="CHEBI:15377"/>
        <dbReference type="ChEBI" id="CHEBI:15378"/>
        <dbReference type="ChEBI" id="CHEBI:37565"/>
        <dbReference type="ChEBI" id="CHEBI:43474"/>
        <dbReference type="ChEBI" id="CHEBI:58189"/>
    </reaction>
</comment>
<comment type="function">
    <text evidence="10">Catalyzes the reversible interconversion of isobutyryl-CoA and n-butyryl-CoA, using radical chemistry. Also exhibits GTPase activity, associated with its G-protein domain (MeaI) that functions as a chaperone that assists cofactor delivery and proper holo-enzyme assembly.</text>
</comment>
<evidence type="ECO:0000256" key="5">
    <source>
        <dbReference type="ARBA" id="ARBA00022801"/>
    </source>
</evidence>
<keyword evidence="10" id="KW-0511">Multifunctional enzyme</keyword>
<comment type="cofactor">
    <cofactor evidence="1 10">
        <name>adenosylcob(III)alamin</name>
        <dbReference type="ChEBI" id="CHEBI:18408"/>
    </cofactor>
</comment>
<dbReference type="GO" id="GO:0005525">
    <property type="term" value="F:GTP binding"/>
    <property type="evidence" value="ECO:0007669"/>
    <property type="project" value="UniProtKB-UniRule"/>
</dbReference>
<dbReference type="PROSITE" id="PS51332">
    <property type="entry name" value="B12_BINDING"/>
    <property type="match status" value="1"/>
</dbReference>
<feature type="region of interest" description="Disordered" evidence="11">
    <location>
        <begin position="414"/>
        <end position="434"/>
    </location>
</feature>
<dbReference type="HAMAP" id="MF_02050">
    <property type="entry name" value="IcmF"/>
    <property type="match status" value="1"/>
</dbReference>
<evidence type="ECO:0000313" key="14">
    <source>
        <dbReference type="Proteomes" id="UP000008550"/>
    </source>
</evidence>
<dbReference type="InterPro" id="IPR006159">
    <property type="entry name" value="Acid_CoA_mut_C"/>
</dbReference>
<dbReference type="EMBL" id="CP000930">
    <property type="protein sequence ID" value="ABZ83666.1"/>
    <property type="molecule type" value="Genomic_DNA"/>
</dbReference>
<dbReference type="eggNOG" id="COG1703">
    <property type="taxonomic scope" value="Bacteria"/>
</dbReference>
<feature type="binding site" evidence="10">
    <location>
        <position position="990"/>
    </location>
    <ligand>
        <name>GTP</name>
        <dbReference type="ChEBI" id="CHEBI:37565"/>
    </ligand>
</feature>
<dbReference type="Gene3D" id="3.40.50.280">
    <property type="entry name" value="Cobalamin-binding domain"/>
    <property type="match status" value="1"/>
</dbReference>
<comment type="catalytic activity">
    <reaction evidence="10">
        <text>2-methylpropanoyl-CoA = butanoyl-CoA</text>
        <dbReference type="Rhea" id="RHEA:13141"/>
        <dbReference type="ChEBI" id="CHEBI:57338"/>
        <dbReference type="ChEBI" id="CHEBI:57371"/>
        <dbReference type="EC" id="5.4.99.13"/>
    </reaction>
</comment>
<sequence>MTEPYRPRHAVRIVTATSLFDGHDASINIMRRLMQASGVEVIHLGHNRSVAEIVDAAIQEDAQAIAVTSYQGGHMEFFKYIIDMLRERGVAHIRVFGGGGGVIVPAEIRELEAYGVCKIFSPEDGRQMGLQGMIDYLVRQADFDPAEEEPENIERLSTAQRDWPQVARWITLAERNVQANRPALSSLFEGLRQRGVKTPVIGVTGTGGAGKSSLIDEMVRCFLAAYEDKRLALLSVDPSKWKTGGALLGDRIRMNGIHHPRVFMRSLATRNSRSELSRAIDDAIAVVKAVGYDLVIVETSGIGQGDHQIIDVCDVSVYVMTSEFGAATQLEKIDMIDLADAVVINKYDRRGAEDALRAVRKQWRRSRNNFAIADDAIPVFGTVASQFDDPGVQVFFHRLMAIVKEKTAGRWPLPVAPHSPLPGSSPSMASPSTMASAKRGRTSASIIPAERVNYLAEIVHVVRDYRAFVDEQVQVARRLYQLQGARQLLAEQKDDSAEEAKAVRESALALLDEEMQTWQARLHPDCRKILDNWECLRDAYRQEKWVTKVRDREIVTSLFTTTLSGTAIPKVALPRFEDWGEILRWALKENVPGQFPFTAGVFPFKREGEDPRRQFAGEGTPERTNRRFHYLCKDDPAVRLSTAFDSVTLYGEDPAERPDIYGKIGNSGVNVCTLDDMKRLYAGFDLCAPNTSVSMTINGPAPILLAMFLNTAIDQQIDAFTEREGRLPNPEEWACIRAETLQRVRGTVQADILKEDQGQNTCIFSTDFALKMMGDIQEYFIQERVRNYYSVSISGYHIAEAGANPITQLAFTLANGFTYVEYYLSRGMKIDDFAPNLSFFFSNGLDPEYSVLGRVARRIWAVVMRQKYRANERSQKLKYHIQTSGRSLHAQEMDFNDIRTTLQALSAIYDNCNSLHTNAYDEAITTPTEASVRRAMAIQLIIGKEFGLTKNENPLQGAFIIEELTDLVEEAVLSEFLRLNARGGVLGAMETQYQRNKIQEESLLYEMRKHTGELPIIGVNTFLNPQGTEIADEMELSRATEAEKRQQIDHLRQFHSKHQAAATQALARLKAVVRSGGNIFAEMMETVRVASLGQITAALYEVGGRYRRNM</sequence>
<comment type="subunit">
    <text evidence="10">Homodimer.</text>
</comment>
<dbReference type="SUPFAM" id="SSF51703">
    <property type="entry name" value="Cobalamin (vitamin B12)-dependent enzymes"/>
    <property type="match status" value="1"/>
</dbReference>
<feature type="binding site" evidence="10">
    <location>
        <position position="838"/>
    </location>
    <ligand>
        <name>substrate</name>
    </ligand>
</feature>
<dbReference type="InterPro" id="IPR033669">
    <property type="entry name" value="IcmF"/>
</dbReference>
<feature type="binding site" evidence="10">
    <location>
        <position position="604"/>
    </location>
    <ligand>
        <name>substrate</name>
    </ligand>
</feature>
<dbReference type="Proteomes" id="UP000008550">
    <property type="component" value="Chromosome"/>
</dbReference>
<feature type="binding site" evidence="10">
    <location>
        <position position="878"/>
    </location>
    <ligand>
        <name>substrate</name>
    </ligand>
</feature>
<evidence type="ECO:0000256" key="3">
    <source>
        <dbReference type="ARBA" id="ARBA00022723"/>
    </source>
</evidence>
<dbReference type="GO" id="GO:0003924">
    <property type="term" value="F:GTPase activity"/>
    <property type="evidence" value="ECO:0007669"/>
    <property type="project" value="UniProtKB-UniRule"/>
</dbReference>
<dbReference type="Gene3D" id="3.40.50.300">
    <property type="entry name" value="P-loop containing nucleotide triphosphate hydrolases"/>
    <property type="match status" value="1"/>
</dbReference>
<dbReference type="OrthoDB" id="9762378at2"/>
<proteinExistence type="inferred from homology"/>
<feature type="binding site" evidence="10">
    <location>
        <position position="873"/>
    </location>
    <ligand>
        <name>substrate</name>
    </ligand>
</feature>
<dbReference type="InterPro" id="IPR027417">
    <property type="entry name" value="P-loop_NTPase"/>
</dbReference>
<feature type="binding site" evidence="10">
    <location>
        <position position="745"/>
    </location>
    <ligand>
        <name>substrate</name>
    </ligand>
</feature>
<dbReference type="PANTHER" id="PTHR43087">
    <property type="entry name" value="LYSINE/ARGININE/ORNITHINE TRANSPORT SYSTEM KINASE"/>
    <property type="match status" value="1"/>
</dbReference>
<keyword evidence="6 10" id="KW-0342">GTP-binding</keyword>
<dbReference type="Pfam" id="PF02310">
    <property type="entry name" value="B12-binding"/>
    <property type="match status" value="1"/>
</dbReference>
<keyword evidence="10" id="KW-0460">Magnesium</keyword>
<keyword evidence="9 10" id="KW-0170">Cobalt</keyword>
<evidence type="ECO:0000313" key="13">
    <source>
        <dbReference type="EMBL" id="ABZ83666.1"/>
    </source>
</evidence>
<dbReference type="RefSeq" id="WP_012282189.1">
    <property type="nucleotide sequence ID" value="NC_010337.2"/>
</dbReference>
<dbReference type="PANTHER" id="PTHR43087:SF1">
    <property type="entry name" value="LAO_AO TRANSPORT SYSTEM ATPASE"/>
    <property type="match status" value="1"/>
</dbReference>
<dbReference type="STRING" id="498761.HM1_0899"/>
<evidence type="ECO:0000256" key="10">
    <source>
        <dbReference type="HAMAP-Rule" id="MF_02050"/>
    </source>
</evidence>
<keyword evidence="5 10" id="KW-0378">Hydrolase</keyword>
<comment type="caution">
    <text evidence="10">Lacks conserved residue(s) required for the propagation of feature annotation.</text>
</comment>
<dbReference type="SUPFAM" id="SSF52540">
    <property type="entry name" value="P-loop containing nucleoside triphosphate hydrolases"/>
    <property type="match status" value="1"/>
</dbReference>
<dbReference type="GO" id="GO:0031419">
    <property type="term" value="F:cobalamin binding"/>
    <property type="evidence" value="ECO:0007669"/>
    <property type="project" value="UniProtKB-UniRule"/>
</dbReference>
<feature type="binding site" evidence="10">
    <location>
        <position position="1109"/>
    </location>
    <ligand>
        <name>GTP</name>
        <dbReference type="ChEBI" id="CHEBI:37565"/>
    </ligand>
</feature>
<organism evidence="13 14">
    <name type="scientific">Heliobacterium modesticaldum (strain ATCC 51547 / Ice1)</name>
    <dbReference type="NCBI Taxonomy" id="498761"/>
    <lineage>
        <taxon>Bacteria</taxon>
        <taxon>Bacillati</taxon>
        <taxon>Bacillota</taxon>
        <taxon>Clostridia</taxon>
        <taxon>Eubacteriales</taxon>
        <taxon>Heliobacteriaceae</taxon>
        <taxon>Heliomicrobium</taxon>
    </lineage>
</organism>
<dbReference type="InterPro" id="IPR053439">
    <property type="entry name" value="IcmF/GTPase_domain"/>
</dbReference>
<dbReference type="GO" id="GO:0006637">
    <property type="term" value="P:acyl-CoA metabolic process"/>
    <property type="evidence" value="ECO:0007669"/>
    <property type="project" value="UniProtKB-UniRule"/>
</dbReference>
<dbReference type="GO" id="GO:0047727">
    <property type="term" value="F:isobutyryl-CoA mutase activity"/>
    <property type="evidence" value="ECO:0007669"/>
    <property type="project" value="UniProtKB-UniRule"/>
</dbReference>
<comment type="cofactor">
    <cofactor evidence="10">
        <name>Mg(2+)</name>
        <dbReference type="ChEBI" id="CHEBI:18420"/>
    </cofactor>
</comment>
<feature type="binding site" evidence="10">
    <location>
        <position position="298"/>
    </location>
    <ligand>
        <name>Mg(2+)</name>
        <dbReference type="ChEBI" id="CHEBI:18420"/>
        <label>2</label>
    </ligand>
</feature>
<keyword evidence="8 10" id="KW-0413">Isomerase</keyword>
<dbReference type="Pfam" id="PF03308">
    <property type="entry name" value="MeaB"/>
    <property type="match status" value="1"/>
</dbReference>
<feature type="binding site" evidence="10">
    <location>
        <position position="253"/>
    </location>
    <ligand>
        <name>GTP</name>
        <dbReference type="ChEBI" id="CHEBI:37565"/>
    </ligand>
</feature>
<evidence type="ECO:0000256" key="4">
    <source>
        <dbReference type="ARBA" id="ARBA00022741"/>
    </source>
</evidence>
<accession>B0TAL4</accession>
<dbReference type="Gene3D" id="3.20.20.240">
    <property type="entry name" value="Methylmalonyl-CoA mutase"/>
    <property type="match status" value="1"/>
</dbReference>
<dbReference type="NCBIfam" id="NF045497">
    <property type="entry name" value="IsobCoAmut_IcmF"/>
    <property type="match status" value="1"/>
</dbReference>
<feature type="binding site" evidence="10">
    <location>
        <position position="298"/>
    </location>
    <ligand>
        <name>Mg(2+)</name>
        <dbReference type="ChEBI" id="CHEBI:18420"/>
        <label>1</label>
        <note>catalytic</note>
    </ligand>
</feature>
<dbReference type="eggNOG" id="COG2185">
    <property type="taxonomic scope" value="Bacteria"/>
</dbReference>
<keyword evidence="2 10" id="KW-0846">Cobalamin</keyword>
<feature type="binding site" evidence="10">
    <location>
        <position position="212"/>
    </location>
    <ligand>
        <name>Mg(2+)</name>
        <dbReference type="ChEBI" id="CHEBI:18420"/>
        <label>1</label>
        <note>catalytic</note>
    </ligand>
</feature>
<comment type="similarity">
    <text evidence="10">Belongs to the IcmF family.</text>
</comment>
<dbReference type="InterPro" id="IPR006099">
    <property type="entry name" value="MeMalonylCoA_mutase_a/b_cat"/>
</dbReference>
<dbReference type="SUPFAM" id="SSF52242">
    <property type="entry name" value="Cobalamin (vitamin B12)-binding domain"/>
    <property type="match status" value="1"/>
</dbReference>
<feature type="binding site" evidence="10">
    <location>
        <position position="639"/>
    </location>
    <ligand>
        <name>substrate</name>
    </ligand>
</feature>
<keyword evidence="14" id="KW-1185">Reference proteome</keyword>
<reference evidence="13 14" key="1">
    <citation type="journal article" date="2008" name="J. Bacteriol.">
        <title>The genome of Heliobacterium modesticaldum, a phototrophic representative of the Firmicutes containing the simplest photosynthetic apparatus.</title>
        <authorList>
            <person name="Sattley W.M."/>
            <person name="Madigan M.T."/>
            <person name="Swingley W.D."/>
            <person name="Cheung P.C."/>
            <person name="Clocksin K.M."/>
            <person name="Conrad A.L."/>
            <person name="Dejesa L.C."/>
            <person name="Honchak B.M."/>
            <person name="Jung D.O."/>
            <person name="Karbach L.E."/>
            <person name="Kurdoglu A."/>
            <person name="Lahiri S."/>
            <person name="Mastrian S.D."/>
            <person name="Page L.E."/>
            <person name="Taylor H.L."/>
            <person name="Wang Z.T."/>
            <person name="Raymond J."/>
            <person name="Chen M."/>
            <person name="Blankenship R.E."/>
            <person name="Touchman J.W."/>
        </authorList>
    </citation>
    <scope>NUCLEOTIDE SEQUENCE [LARGE SCALE GENOMIC DNA]</scope>
    <source>
        <strain evidence="14">ATCC 51547 / Ice1</strain>
    </source>
</reference>
<feature type="binding site" evidence="10">
    <location>
        <position position="299"/>
    </location>
    <ligand>
        <name>Mg(2+)</name>
        <dbReference type="ChEBI" id="CHEBI:18420"/>
        <label>2</label>
    </ligand>
</feature>
<evidence type="ECO:0000256" key="9">
    <source>
        <dbReference type="ARBA" id="ARBA00023285"/>
    </source>
</evidence>
<evidence type="ECO:0000256" key="8">
    <source>
        <dbReference type="ARBA" id="ARBA00023235"/>
    </source>
</evidence>
<keyword evidence="3 10" id="KW-0479">Metal-binding</keyword>
<feature type="compositionally biased region" description="Low complexity" evidence="11">
    <location>
        <begin position="421"/>
        <end position="434"/>
    </location>
</feature>
<gene>
    <name evidence="13" type="primary">mutB</name>
    <name evidence="10" type="synonym">icmF</name>
    <name evidence="13" type="ORF">HM1_0899</name>
</gene>
<dbReference type="NCBIfam" id="TIGR00640">
    <property type="entry name" value="acid_CoA_mut_C"/>
    <property type="match status" value="1"/>
</dbReference>
<feature type="binding site" evidence="10">
    <location>
        <begin position="208"/>
        <end position="213"/>
    </location>
    <ligand>
        <name>GTP</name>
        <dbReference type="ChEBI" id="CHEBI:37565"/>
    </ligand>
</feature>
<evidence type="ECO:0000256" key="2">
    <source>
        <dbReference type="ARBA" id="ARBA00022628"/>
    </source>
</evidence>
<feature type="binding site" evidence="10">
    <location>
        <begin position="345"/>
        <end position="348"/>
    </location>
    <ligand>
        <name>GTP</name>
        <dbReference type="ChEBI" id="CHEBI:37565"/>
    </ligand>
</feature>
<dbReference type="InterPro" id="IPR016176">
    <property type="entry name" value="Cbl-dep_enz_cat"/>
</dbReference>
<dbReference type="eggNOG" id="COG1884">
    <property type="taxonomic scope" value="Bacteria"/>
</dbReference>
<evidence type="ECO:0000256" key="6">
    <source>
        <dbReference type="ARBA" id="ARBA00023134"/>
    </source>
</evidence>
<keyword evidence="4 10" id="KW-0547">Nucleotide-binding</keyword>
<evidence type="ECO:0000256" key="1">
    <source>
        <dbReference type="ARBA" id="ARBA00001922"/>
    </source>
</evidence>
<dbReference type="CDD" id="cd02071">
    <property type="entry name" value="MM_CoA_mut_B12_BD"/>
    <property type="match status" value="1"/>
</dbReference>
<protein>
    <recommendedName>
        <fullName evidence="10">Fused isobutyryl-CoA mutase</fullName>
    </recommendedName>
    <domain>
        <recommendedName>
            <fullName evidence="10">Isobutyryl-CoA mutase</fullName>
            <shortName evidence="10">ICM</shortName>
            <ecNumber evidence="10">5.4.99.13</ecNumber>
        </recommendedName>
    </domain>
    <domain>
        <recommendedName>
            <fullName evidence="10">P-loop GTPase</fullName>
            <ecNumber evidence="10">3.6.5.-</ecNumber>
        </recommendedName>
        <alternativeName>
            <fullName evidence="10">G-protein chaperone</fullName>
        </alternativeName>
    </domain>
</protein>
<evidence type="ECO:0000259" key="12">
    <source>
        <dbReference type="PROSITE" id="PS51332"/>
    </source>
</evidence>
<dbReference type="AlphaFoldDB" id="B0TAL4"/>
<feature type="binding site" evidence="10">
    <location>
        <position position="237"/>
    </location>
    <ligand>
        <name>Mg(2+)</name>
        <dbReference type="ChEBI" id="CHEBI:18420"/>
        <label>2</label>
    </ligand>
</feature>
<dbReference type="EC" id="3.6.5.-" evidence="10"/>
<comment type="domain">
    <text evidence="10">Is composed of four functional domains: the N-terminal 5'-deoxyadenosylcobalamin binding region that is homologous to the small subunit of ICM (IcmB), a middle P-loop GTPase domain (MeaI) that likely acts as a chaperone for ICM, a structured linker region involved in dimer formation, and a C-terminal part that is homologous to the large substrate-binding subunit of ICM (IcmA).</text>
</comment>
<dbReference type="InterPro" id="IPR052040">
    <property type="entry name" value="GTPase/Isobutyryl-CoA_mutase"/>
</dbReference>
<dbReference type="GO" id="GO:0000287">
    <property type="term" value="F:magnesium ion binding"/>
    <property type="evidence" value="ECO:0007669"/>
    <property type="project" value="UniProtKB-UniRule"/>
</dbReference>
<evidence type="ECO:0000256" key="7">
    <source>
        <dbReference type="ARBA" id="ARBA00023186"/>
    </source>
</evidence>
<feature type="domain" description="B12-binding" evidence="12">
    <location>
        <begin position="10"/>
        <end position="144"/>
    </location>
</feature>